<dbReference type="EMBL" id="KE560933">
    <property type="protein sequence ID" value="EPZ34636.1"/>
    <property type="molecule type" value="Genomic_DNA"/>
</dbReference>
<evidence type="ECO:0000313" key="2">
    <source>
        <dbReference type="EMBL" id="EPZ34636.1"/>
    </source>
</evidence>
<dbReference type="HOGENOM" id="CLU_2639465_0_0_1"/>
<reference evidence="5" key="2">
    <citation type="journal article" date="2018" name="Nat. Microbiol.">
        <title>Leveraging single-cell genomics to expand the fungal tree of life.</title>
        <authorList>
            <person name="Ahrendt S.R."/>
            <person name="Quandt C.A."/>
            <person name="Ciobanu D."/>
            <person name="Clum A."/>
            <person name="Salamov A."/>
            <person name="Andreopoulos B."/>
            <person name="Cheng J.F."/>
            <person name="Woyke T."/>
            <person name="Pelin A."/>
            <person name="Henrissat B."/>
            <person name="Reynolds N.K."/>
            <person name="Benny G.L."/>
            <person name="Smith M.E."/>
            <person name="James T.Y."/>
            <person name="Grigoriev I.V."/>
        </authorList>
    </citation>
    <scope>NUCLEOTIDE SEQUENCE [LARGE SCALE GENOMIC DNA]</scope>
    <source>
        <strain evidence="5">CSF55</strain>
    </source>
</reference>
<evidence type="ECO:0000313" key="3">
    <source>
        <dbReference type="EMBL" id="RKP17096.1"/>
    </source>
</evidence>
<dbReference type="EMBL" id="ML006031">
    <property type="protein sequence ID" value="RKP17096.1"/>
    <property type="molecule type" value="Genomic_DNA"/>
</dbReference>
<organism evidence="2 4">
    <name type="scientific">Rozella allomycis (strain CSF55)</name>
    <dbReference type="NCBI Taxonomy" id="988480"/>
    <lineage>
        <taxon>Eukaryota</taxon>
        <taxon>Fungi</taxon>
        <taxon>Fungi incertae sedis</taxon>
        <taxon>Cryptomycota</taxon>
        <taxon>Cryptomycota incertae sedis</taxon>
        <taxon>Rozella</taxon>
    </lineage>
</organism>
<reference evidence="3" key="3">
    <citation type="submission" date="2018-08" db="EMBL/GenBank/DDBJ databases">
        <title>Leveraging single-cell genomics to expand the Fungal Tree of Life.</title>
        <authorList>
            <consortium name="DOE Joint Genome Institute"/>
            <person name="Ahrendt S.R."/>
            <person name="Quandt C.A."/>
            <person name="Ciobanu D."/>
            <person name="Clum A."/>
            <person name="Salamov A."/>
            <person name="Andreopoulos B."/>
            <person name="Cheng J.-F."/>
            <person name="Woyke T."/>
            <person name="Pelin A."/>
            <person name="Henrissat B."/>
            <person name="Reynolds N."/>
            <person name="Benny G.L."/>
            <person name="Smith M.E."/>
            <person name="James T.Y."/>
            <person name="Grigoriev I.V."/>
        </authorList>
    </citation>
    <scope>NUCLEOTIDE SEQUENCE</scope>
    <source>
        <strain evidence="3">CSF55</strain>
    </source>
</reference>
<dbReference type="AlphaFoldDB" id="A0A075B123"/>
<accession>A0A075B123</accession>
<dbReference type="Proteomes" id="UP000030755">
    <property type="component" value="Unassembled WGS sequence"/>
</dbReference>
<keyword evidence="4" id="KW-1185">Reference proteome</keyword>
<evidence type="ECO:0000313" key="5">
    <source>
        <dbReference type="Proteomes" id="UP000281549"/>
    </source>
</evidence>
<evidence type="ECO:0000256" key="1">
    <source>
        <dbReference type="SAM" id="MobiDB-lite"/>
    </source>
</evidence>
<sequence>MVAGELRNRPSREAQYEKSGRVQSAKRLNEPTMERYSLKSESCSGVNGRSTEDVSLLYGVLVGASKTLNLVINDSEY</sequence>
<proteinExistence type="predicted"/>
<name>A0A075B123_ROZAC</name>
<reference evidence="2 4" key="1">
    <citation type="journal article" date="2013" name="Curr. Biol.">
        <title>Shared signatures of parasitism and phylogenomics unite Cryptomycota and microsporidia.</title>
        <authorList>
            <person name="James T.Y."/>
            <person name="Pelin A."/>
            <person name="Bonen L."/>
            <person name="Ahrendt S."/>
            <person name="Sain D."/>
            <person name="Corradi N."/>
            <person name="Stajich J.E."/>
        </authorList>
    </citation>
    <scope>NUCLEOTIDE SEQUENCE [LARGE SCALE GENOMIC DNA]</scope>
    <source>
        <strain evidence="2">CSF55</strain>
        <strain evidence="2">CSF55</strain>
    </source>
</reference>
<feature type="compositionally biased region" description="Basic and acidic residues" evidence="1">
    <location>
        <begin position="1"/>
        <end position="20"/>
    </location>
</feature>
<feature type="region of interest" description="Disordered" evidence="1">
    <location>
        <begin position="1"/>
        <end position="31"/>
    </location>
</feature>
<dbReference type="Proteomes" id="UP000281549">
    <property type="component" value="Unassembled WGS sequence"/>
</dbReference>
<protein>
    <submittedName>
        <fullName evidence="2">Uncharacterized protein</fullName>
    </submittedName>
</protein>
<gene>
    <name evidence="2" type="ORF">O9G_005206</name>
    <name evidence="3" type="ORF">ROZALSC1DRAFT_31064</name>
</gene>
<evidence type="ECO:0000313" key="4">
    <source>
        <dbReference type="Proteomes" id="UP000030755"/>
    </source>
</evidence>